<evidence type="ECO:0000256" key="2">
    <source>
        <dbReference type="ARBA" id="ARBA00022857"/>
    </source>
</evidence>
<dbReference type="GO" id="GO:0034220">
    <property type="term" value="P:monoatomic ion transmembrane transport"/>
    <property type="evidence" value="ECO:0007669"/>
    <property type="project" value="UniProtKB-KW"/>
</dbReference>
<comment type="similarity">
    <text evidence="1">Belongs to the shaker potassium channel beta subunit family.</text>
</comment>
<dbReference type="EMBL" id="JACHGJ010000001">
    <property type="protein sequence ID" value="MBB6478960.1"/>
    <property type="molecule type" value="Genomic_DNA"/>
</dbReference>
<comment type="caution">
    <text evidence="5">The sequence shown here is derived from an EMBL/GenBank/DDBJ whole genome shotgun (WGS) entry which is preliminary data.</text>
</comment>
<dbReference type="RefSeq" id="WP_184743500.1">
    <property type="nucleotide sequence ID" value="NZ_JACHGJ010000001.1"/>
</dbReference>
<keyword evidence="6" id="KW-1185">Reference proteome</keyword>
<dbReference type="GO" id="GO:0016491">
    <property type="term" value="F:oxidoreductase activity"/>
    <property type="evidence" value="ECO:0007669"/>
    <property type="project" value="UniProtKB-KW"/>
</dbReference>
<evidence type="ECO:0000256" key="1">
    <source>
        <dbReference type="ARBA" id="ARBA00006515"/>
    </source>
</evidence>
<reference evidence="5 6" key="1">
    <citation type="submission" date="2020-08" db="EMBL/GenBank/DDBJ databases">
        <title>Genomic Encyclopedia of Type Strains, Phase IV (KMG-IV): sequencing the most valuable type-strain genomes for metagenomic binning, comparative biology and taxonomic classification.</title>
        <authorList>
            <person name="Goeker M."/>
        </authorList>
    </citation>
    <scope>NUCLEOTIDE SEQUENCE [LARGE SCALE GENOMIC DNA]</scope>
    <source>
        <strain evidence="5 6">DSM 2461</strain>
    </source>
</reference>
<dbReference type="Gene3D" id="3.20.20.100">
    <property type="entry name" value="NADP-dependent oxidoreductase domain"/>
    <property type="match status" value="1"/>
</dbReference>
<keyword evidence="5" id="KW-0407">Ion channel</keyword>
<dbReference type="InterPro" id="IPR020471">
    <property type="entry name" value="AKR"/>
</dbReference>
<organism evidence="5 6">
    <name type="scientific">Spirochaeta isovalerica</name>
    <dbReference type="NCBI Taxonomy" id="150"/>
    <lineage>
        <taxon>Bacteria</taxon>
        <taxon>Pseudomonadati</taxon>
        <taxon>Spirochaetota</taxon>
        <taxon>Spirochaetia</taxon>
        <taxon>Spirochaetales</taxon>
        <taxon>Spirochaetaceae</taxon>
        <taxon>Spirochaeta</taxon>
    </lineage>
</organism>
<dbReference type="PANTHER" id="PTHR43150:SF2">
    <property type="entry name" value="HYPERKINETIC, ISOFORM M"/>
    <property type="match status" value="1"/>
</dbReference>
<dbReference type="PANTHER" id="PTHR43150">
    <property type="entry name" value="HYPERKINETIC, ISOFORM M"/>
    <property type="match status" value="1"/>
</dbReference>
<dbReference type="InterPro" id="IPR036812">
    <property type="entry name" value="NAD(P)_OxRdtase_dom_sf"/>
</dbReference>
<dbReference type="Pfam" id="PF00248">
    <property type="entry name" value="Aldo_ket_red"/>
    <property type="match status" value="1"/>
</dbReference>
<dbReference type="InterPro" id="IPR005399">
    <property type="entry name" value="K_chnl_volt-dep_bsu_KCNAB-rel"/>
</dbReference>
<name>A0A841R7E3_9SPIO</name>
<dbReference type="InterPro" id="IPR023210">
    <property type="entry name" value="NADP_OxRdtase_dom"/>
</dbReference>
<keyword evidence="3" id="KW-0560">Oxidoreductase</keyword>
<dbReference type="SUPFAM" id="SSF51430">
    <property type="entry name" value="NAD(P)-linked oxidoreductase"/>
    <property type="match status" value="1"/>
</dbReference>
<dbReference type="PRINTS" id="PR00069">
    <property type="entry name" value="ALDKETRDTASE"/>
</dbReference>
<evidence type="ECO:0000259" key="4">
    <source>
        <dbReference type="Pfam" id="PF00248"/>
    </source>
</evidence>
<evidence type="ECO:0000313" key="5">
    <source>
        <dbReference type="EMBL" id="MBB6478960.1"/>
    </source>
</evidence>
<dbReference type="Proteomes" id="UP000587760">
    <property type="component" value="Unassembled WGS sequence"/>
</dbReference>
<keyword evidence="2" id="KW-0521">NADP</keyword>
<gene>
    <name evidence="5" type="ORF">HNR50_000593</name>
</gene>
<protein>
    <submittedName>
        <fullName evidence="5">Voltage-dependent potassium channel beta subunit</fullName>
    </submittedName>
</protein>
<accession>A0A841R7E3</accession>
<sequence>MKYRKLGNTGLSVSEIAYGSWLTFANQVELDKAKKIINRAIELGINYFDSADAYEKGKAEELLGEILPQRKRSQYVVATKAYWPQSEHETDKGLSRKHVIDSIHLSLDRLKLKYVDLFYCHRYDTETPLIETLEAIEDMIRQGKILYWGTSEWTAEQIAEAHKICTERQWHLPVVNQPLYNLLARNIEKEILPKCVELGMGTCNFSPLAQGVLTGKYSGGKVPAGSRGSNDRQNMWMKDQIGDIELLNRVDSLGEIAKKYNLTIGQLSLAWILQNPGISSVIVGATSIEQLESNAAASGVVLETGDYEKMNSLFPVG</sequence>
<keyword evidence="5" id="KW-0813">Transport</keyword>
<evidence type="ECO:0000313" key="6">
    <source>
        <dbReference type="Proteomes" id="UP000587760"/>
    </source>
</evidence>
<dbReference type="CDD" id="cd19074">
    <property type="entry name" value="Aldo_ket_red_shaker-like"/>
    <property type="match status" value="1"/>
</dbReference>
<proteinExistence type="inferred from homology"/>
<dbReference type="AlphaFoldDB" id="A0A841R7E3"/>
<feature type="domain" description="NADP-dependent oxidoreductase" evidence="4">
    <location>
        <begin position="15"/>
        <end position="312"/>
    </location>
</feature>
<evidence type="ECO:0000256" key="3">
    <source>
        <dbReference type="ARBA" id="ARBA00023002"/>
    </source>
</evidence>
<keyword evidence="5" id="KW-0406">Ion transport</keyword>